<evidence type="ECO:0000313" key="11">
    <source>
        <dbReference type="EMBL" id="QCB94688.1"/>
    </source>
</evidence>
<dbReference type="EMBL" id="CP039291">
    <property type="protein sequence ID" value="QCB94688.1"/>
    <property type="molecule type" value="Genomic_DNA"/>
</dbReference>
<dbReference type="GO" id="GO:0046872">
    <property type="term" value="F:metal ion binding"/>
    <property type="evidence" value="ECO:0007669"/>
    <property type="project" value="UniProtKB-KW"/>
</dbReference>
<dbReference type="HAMAP" id="MF_00454">
    <property type="entry name" value="FluC"/>
    <property type="match status" value="1"/>
</dbReference>
<evidence type="ECO:0000313" key="12">
    <source>
        <dbReference type="Proteomes" id="UP000296469"/>
    </source>
</evidence>
<dbReference type="GO" id="GO:0005886">
    <property type="term" value="C:plasma membrane"/>
    <property type="evidence" value="ECO:0007669"/>
    <property type="project" value="UniProtKB-SubCell"/>
</dbReference>
<keyword evidence="10" id="KW-0813">Transport</keyword>
<keyword evidence="4 10" id="KW-1133">Transmembrane helix</keyword>
<proteinExistence type="inferred from homology"/>
<dbReference type="KEGG" id="celz:E5225_15105"/>
<dbReference type="PANTHER" id="PTHR28259">
    <property type="entry name" value="FLUORIDE EXPORT PROTEIN 1-RELATED"/>
    <property type="match status" value="1"/>
</dbReference>
<keyword evidence="5 10" id="KW-0472">Membrane</keyword>
<dbReference type="PANTHER" id="PTHR28259:SF1">
    <property type="entry name" value="FLUORIDE EXPORT PROTEIN 1-RELATED"/>
    <property type="match status" value="1"/>
</dbReference>
<dbReference type="Proteomes" id="UP000296469">
    <property type="component" value="Chromosome"/>
</dbReference>
<comment type="catalytic activity">
    <reaction evidence="8">
        <text>fluoride(in) = fluoride(out)</text>
        <dbReference type="Rhea" id="RHEA:76159"/>
        <dbReference type="ChEBI" id="CHEBI:17051"/>
    </reaction>
    <physiologicalReaction direction="left-to-right" evidence="8">
        <dbReference type="Rhea" id="RHEA:76160"/>
    </physiologicalReaction>
</comment>
<keyword evidence="10" id="KW-0406">Ion transport</keyword>
<protein>
    <recommendedName>
        <fullName evidence="10">Fluoride-specific ion channel FluC</fullName>
    </recommendedName>
</protein>
<comment type="similarity">
    <text evidence="7 10">Belongs to the fluoride channel Fluc/FEX (TC 1.A.43) family.</text>
</comment>
<keyword evidence="3 10" id="KW-0812">Transmembrane</keyword>
<dbReference type="InterPro" id="IPR003691">
    <property type="entry name" value="FluC"/>
</dbReference>
<evidence type="ECO:0000256" key="6">
    <source>
        <dbReference type="ARBA" id="ARBA00023303"/>
    </source>
</evidence>
<dbReference type="RefSeq" id="WP_135973332.1">
    <property type="nucleotide sequence ID" value="NZ_CP039291.1"/>
</dbReference>
<evidence type="ECO:0000256" key="3">
    <source>
        <dbReference type="ARBA" id="ARBA00022692"/>
    </source>
</evidence>
<accession>A0A4P7SLR5</accession>
<keyword evidence="2 10" id="KW-1003">Cell membrane</keyword>
<feature type="binding site" evidence="10">
    <location>
        <position position="76"/>
    </location>
    <ligand>
        <name>Na(+)</name>
        <dbReference type="ChEBI" id="CHEBI:29101"/>
        <note>structural</note>
    </ligand>
</feature>
<organism evidence="11 12">
    <name type="scientific">Cellulomonas shaoxiangyii</name>
    <dbReference type="NCBI Taxonomy" id="2566013"/>
    <lineage>
        <taxon>Bacteria</taxon>
        <taxon>Bacillati</taxon>
        <taxon>Actinomycetota</taxon>
        <taxon>Actinomycetes</taxon>
        <taxon>Micrococcales</taxon>
        <taxon>Cellulomonadaceae</taxon>
        <taxon>Cellulomonas</taxon>
    </lineage>
</organism>
<dbReference type="GO" id="GO:0062054">
    <property type="term" value="F:fluoride channel activity"/>
    <property type="evidence" value="ECO:0007669"/>
    <property type="project" value="UniProtKB-UniRule"/>
</dbReference>
<evidence type="ECO:0000256" key="2">
    <source>
        <dbReference type="ARBA" id="ARBA00022475"/>
    </source>
</evidence>
<sequence length="124" mass="11974">MTVLLLALAGGLGAAARFVVDGLVRARTRTPFAWGTFVVNVCGSLLLGVLVGAGAAGLLAPVALLVAGTGFCGGFTTFSTAMVDSVRLAQDGDVRGAALSALGSLVVCVAAAAAGVGLVRAVTG</sequence>
<evidence type="ECO:0000256" key="10">
    <source>
        <dbReference type="HAMAP-Rule" id="MF_00454"/>
    </source>
</evidence>
<comment type="activity regulation">
    <text evidence="10">Na(+) is not transported, but it plays an essential structural role and its presence is essential for fluoride channel function.</text>
</comment>
<dbReference type="Pfam" id="PF02537">
    <property type="entry name" value="CRCB"/>
    <property type="match status" value="1"/>
</dbReference>
<evidence type="ECO:0000256" key="4">
    <source>
        <dbReference type="ARBA" id="ARBA00022989"/>
    </source>
</evidence>
<gene>
    <name evidence="10" type="primary">fluC</name>
    <name evidence="10" type="synonym">crcB</name>
    <name evidence="11" type="ORF">E5225_15105</name>
</gene>
<comment type="subcellular location">
    <subcellularLocation>
        <location evidence="1 10">Cell membrane</location>
        <topology evidence="1 10">Multi-pass membrane protein</topology>
    </subcellularLocation>
</comment>
<feature type="transmembrane region" description="Helical" evidence="10">
    <location>
        <begin position="32"/>
        <end position="51"/>
    </location>
</feature>
<name>A0A4P7SLR5_9CELL</name>
<evidence type="ECO:0000256" key="7">
    <source>
        <dbReference type="ARBA" id="ARBA00035120"/>
    </source>
</evidence>
<evidence type="ECO:0000256" key="8">
    <source>
        <dbReference type="ARBA" id="ARBA00035585"/>
    </source>
</evidence>
<evidence type="ECO:0000256" key="1">
    <source>
        <dbReference type="ARBA" id="ARBA00004651"/>
    </source>
</evidence>
<keyword evidence="10" id="KW-0915">Sodium</keyword>
<reference evidence="11 12" key="1">
    <citation type="submission" date="2019-04" db="EMBL/GenBank/DDBJ databases">
        <title>Isolation and identification of Cellulomonas shaoxiangyii sp. Nov. isolated from feces of the Tibetan antelopes (Pantholops hodgsonii) in the Qinghai-Tibet plateau of China.</title>
        <authorList>
            <person name="Tian Z."/>
        </authorList>
    </citation>
    <scope>NUCLEOTIDE SEQUENCE [LARGE SCALE GENOMIC DNA]</scope>
    <source>
        <strain evidence="11 12">Z28</strain>
    </source>
</reference>
<feature type="binding site" evidence="10">
    <location>
        <position position="73"/>
    </location>
    <ligand>
        <name>Na(+)</name>
        <dbReference type="ChEBI" id="CHEBI:29101"/>
        <note>structural</note>
    </ligand>
</feature>
<comment type="function">
    <text evidence="9 10">Fluoride-specific ion channel. Important for reducing fluoride concentration in the cell, thus reducing its toxicity.</text>
</comment>
<evidence type="ECO:0000256" key="9">
    <source>
        <dbReference type="ARBA" id="ARBA00049940"/>
    </source>
</evidence>
<keyword evidence="10" id="KW-0479">Metal-binding</keyword>
<dbReference type="AlphaFoldDB" id="A0A4P7SLR5"/>
<keyword evidence="6 10" id="KW-0407">Ion channel</keyword>
<keyword evidence="12" id="KW-1185">Reference proteome</keyword>
<dbReference type="GO" id="GO:0140114">
    <property type="term" value="P:cellular detoxification of fluoride"/>
    <property type="evidence" value="ECO:0007669"/>
    <property type="project" value="UniProtKB-UniRule"/>
</dbReference>
<evidence type="ECO:0000256" key="5">
    <source>
        <dbReference type="ARBA" id="ARBA00023136"/>
    </source>
</evidence>
<feature type="transmembrane region" description="Helical" evidence="10">
    <location>
        <begin position="58"/>
        <end position="78"/>
    </location>
</feature>
<feature type="transmembrane region" description="Helical" evidence="10">
    <location>
        <begin position="98"/>
        <end position="119"/>
    </location>
</feature>